<dbReference type="Pfam" id="PF00664">
    <property type="entry name" value="ABC_membrane"/>
    <property type="match status" value="1"/>
</dbReference>
<dbReference type="SMART" id="SM00382">
    <property type="entry name" value="AAA"/>
    <property type="match status" value="1"/>
</dbReference>
<dbReference type="InterPro" id="IPR003593">
    <property type="entry name" value="AAA+_ATPase"/>
</dbReference>
<evidence type="ECO:0000256" key="9">
    <source>
        <dbReference type="ARBA" id="ARBA00061644"/>
    </source>
</evidence>
<feature type="domain" description="ABC transporter" evidence="11">
    <location>
        <begin position="373"/>
        <end position="608"/>
    </location>
</feature>
<evidence type="ECO:0000256" key="10">
    <source>
        <dbReference type="SAM" id="Phobius"/>
    </source>
</evidence>
<keyword evidence="4 10" id="KW-0812">Transmembrane</keyword>
<keyword evidence="6" id="KW-0067">ATP-binding</keyword>
<dbReference type="InterPro" id="IPR039421">
    <property type="entry name" value="Type_1_exporter"/>
</dbReference>
<evidence type="ECO:0000256" key="2">
    <source>
        <dbReference type="ARBA" id="ARBA00022448"/>
    </source>
</evidence>
<evidence type="ECO:0000313" key="13">
    <source>
        <dbReference type="EMBL" id="CAF33031.1"/>
    </source>
</evidence>
<dbReference type="Pfam" id="PF00005">
    <property type="entry name" value="ABC_tran"/>
    <property type="match status" value="1"/>
</dbReference>
<evidence type="ECO:0000256" key="3">
    <source>
        <dbReference type="ARBA" id="ARBA00022475"/>
    </source>
</evidence>
<dbReference type="PROSITE" id="PS00211">
    <property type="entry name" value="ABC_TRANSPORTER_1"/>
    <property type="match status" value="1"/>
</dbReference>
<dbReference type="Gene3D" id="3.40.50.300">
    <property type="entry name" value="P-loop containing nucleotide triphosphate hydrolases"/>
    <property type="match status" value="1"/>
</dbReference>
<evidence type="ECO:0000259" key="12">
    <source>
        <dbReference type="PROSITE" id="PS50929"/>
    </source>
</evidence>
<feature type="domain" description="ABC transmembrane type-1" evidence="12">
    <location>
        <begin position="58"/>
        <end position="338"/>
    </location>
</feature>
<dbReference type="InterPro" id="IPR011527">
    <property type="entry name" value="ABC1_TM_dom"/>
</dbReference>
<keyword evidence="3" id="KW-1003">Cell membrane</keyword>
<organism evidence="13">
    <name type="scientific">Streptoalloteichus tenebrarius (strain ATCC 17920 / DSM 40477 / JCM 4838 / CBS 697.72 / NBRC 16177 / NCIMB 11028 / NRRL B-12390 / A12253. 1 / ISP 5477)</name>
    <name type="common">Streptomyces tenebrarius</name>
    <dbReference type="NCBI Taxonomy" id="1933"/>
    <lineage>
        <taxon>Bacteria</taxon>
        <taxon>Bacillati</taxon>
        <taxon>Actinomycetota</taxon>
        <taxon>Actinomycetes</taxon>
        <taxon>Pseudonocardiales</taxon>
        <taxon>Pseudonocardiaceae</taxon>
        <taxon>Streptoalloteichus</taxon>
    </lineage>
</organism>
<evidence type="ECO:0000256" key="6">
    <source>
        <dbReference type="ARBA" id="ARBA00022840"/>
    </source>
</evidence>
<sequence length="621" mass="66684">MEPPLSPCPADHATTRTSDFRMSLNTAPSGSARRRSAMATLWRLRPHFRPEAALLTTAILSAVAATLCGLLIPLVIQQIIDGPVARRDLTGLLWMTGGALLLGALEAGFFLGRHRLVIGPSARIESRMRAQLYDHLQRLPLAFHDQWHSGQLLSRASSDLTTIVRFPRYALVYLVVNTFTIVVSVGVLCWMSPLLGAAFVVISLPVVAGSVVFEARYQDLSLRAQNQLGDLTTQVEESVLGIRVLKAFGRAGQALATFRARAELLRGTEISKVRMLGLLTATIVGLPEVALGAVLAIGGVLAARGTMSAGELVAAVAVVAYLQWPLESIGYLLAEANDAAAATERYFQLVEAEVTVTDPAEPVSLPTPPRGELRMEGVRFRHPGADTELLRGVDLEIRPGETLALVGGAGSGKSTLVGMVSRLYDVTGGRITLDGIDVRRVPLAELRGAVATVFEEPVLFSGTVRDNIRLNRADLTDDEVRAALRVANAESFVDAMPLGLDTEIGEQGFSLSGGQRQRLALARAVVARPSVLVLDDPLSALDVHTEAEVEAALRQVLRGVTALVVAHRPSTVQLADRVAVLDEGRVTAVGTHQDLLRDCPRYRELMAPVDERTPEAGTARR</sequence>
<dbReference type="InterPro" id="IPR017871">
    <property type="entry name" value="ABC_transporter-like_CS"/>
</dbReference>
<dbReference type="PANTHER" id="PTHR43394">
    <property type="entry name" value="ATP-DEPENDENT PERMEASE MDL1, MITOCHONDRIAL"/>
    <property type="match status" value="1"/>
</dbReference>
<dbReference type="SUPFAM" id="SSF90123">
    <property type="entry name" value="ABC transporter transmembrane region"/>
    <property type="match status" value="1"/>
</dbReference>
<feature type="transmembrane region" description="Helical" evidence="10">
    <location>
        <begin position="52"/>
        <end position="80"/>
    </location>
</feature>
<feature type="transmembrane region" description="Helical" evidence="10">
    <location>
        <begin position="276"/>
        <end position="301"/>
    </location>
</feature>
<dbReference type="GO" id="GO:0005524">
    <property type="term" value="F:ATP binding"/>
    <property type="evidence" value="ECO:0007669"/>
    <property type="project" value="UniProtKB-KW"/>
</dbReference>
<evidence type="ECO:0000256" key="8">
    <source>
        <dbReference type="ARBA" id="ARBA00023136"/>
    </source>
</evidence>
<dbReference type="EMBL" id="AJ629123">
    <property type="protein sequence ID" value="CAF33031.1"/>
    <property type="molecule type" value="Genomic_DNA"/>
</dbReference>
<feature type="transmembrane region" description="Helical" evidence="10">
    <location>
        <begin position="194"/>
        <end position="213"/>
    </location>
</feature>
<dbReference type="InterPro" id="IPR003439">
    <property type="entry name" value="ABC_transporter-like_ATP-bd"/>
</dbReference>
<dbReference type="CDD" id="cd18543">
    <property type="entry name" value="ABC_6TM_Rv0194_D1_like"/>
    <property type="match status" value="1"/>
</dbReference>
<dbReference type="SUPFAM" id="SSF52540">
    <property type="entry name" value="P-loop containing nucleoside triphosphate hydrolases"/>
    <property type="match status" value="1"/>
</dbReference>
<keyword evidence="5" id="KW-0547">Nucleotide-binding</keyword>
<proteinExistence type="inferred from homology"/>
<evidence type="ECO:0000259" key="11">
    <source>
        <dbReference type="PROSITE" id="PS50893"/>
    </source>
</evidence>
<dbReference type="Gene3D" id="1.20.1560.10">
    <property type="entry name" value="ABC transporter type 1, transmembrane domain"/>
    <property type="match status" value="1"/>
</dbReference>
<dbReference type="AlphaFoldDB" id="Q2MFL0"/>
<keyword evidence="8 10" id="KW-0472">Membrane</keyword>
<dbReference type="InterPro" id="IPR027417">
    <property type="entry name" value="P-loop_NTPase"/>
</dbReference>
<comment type="similarity">
    <text evidence="9">Belongs to the ABC transporter superfamily. Lipid exporter (TC 3.A.1.106) family.</text>
</comment>
<evidence type="ECO:0000256" key="5">
    <source>
        <dbReference type="ARBA" id="ARBA00022741"/>
    </source>
</evidence>
<dbReference type="GO" id="GO:0005886">
    <property type="term" value="C:plasma membrane"/>
    <property type="evidence" value="ECO:0007669"/>
    <property type="project" value="UniProtKB-SubCell"/>
</dbReference>
<dbReference type="PROSITE" id="PS50929">
    <property type="entry name" value="ABC_TM1F"/>
    <property type="match status" value="1"/>
</dbReference>
<dbReference type="PANTHER" id="PTHR43394:SF1">
    <property type="entry name" value="ATP-BINDING CASSETTE SUB-FAMILY B MEMBER 10, MITOCHONDRIAL"/>
    <property type="match status" value="1"/>
</dbReference>
<evidence type="ECO:0000256" key="1">
    <source>
        <dbReference type="ARBA" id="ARBA00004651"/>
    </source>
</evidence>
<gene>
    <name evidence="13" type="primary">aprV</name>
</gene>
<keyword evidence="7 10" id="KW-1133">Transmembrane helix</keyword>
<comment type="subcellular location">
    <subcellularLocation>
        <location evidence="1">Cell membrane</location>
        <topology evidence="1">Multi-pass membrane protein</topology>
    </subcellularLocation>
</comment>
<dbReference type="FunFam" id="3.40.50.300:FF:000299">
    <property type="entry name" value="ABC transporter ATP-binding protein/permease"/>
    <property type="match status" value="1"/>
</dbReference>
<dbReference type="PROSITE" id="PS50893">
    <property type="entry name" value="ABC_TRANSPORTER_2"/>
    <property type="match status" value="1"/>
</dbReference>
<evidence type="ECO:0000256" key="4">
    <source>
        <dbReference type="ARBA" id="ARBA00022692"/>
    </source>
</evidence>
<keyword evidence="2" id="KW-0813">Transport</keyword>
<dbReference type="InterPro" id="IPR036640">
    <property type="entry name" value="ABC1_TM_sf"/>
</dbReference>
<protein>
    <submittedName>
        <fullName evidence="13">Putative ABC-type aminoglycoside exporter</fullName>
    </submittedName>
</protein>
<dbReference type="GO" id="GO:0016887">
    <property type="term" value="F:ATP hydrolysis activity"/>
    <property type="evidence" value="ECO:0007669"/>
    <property type="project" value="InterPro"/>
</dbReference>
<feature type="transmembrane region" description="Helical" evidence="10">
    <location>
        <begin position="170"/>
        <end position="188"/>
    </location>
</feature>
<accession>Q2MFL0</accession>
<evidence type="ECO:0000256" key="7">
    <source>
        <dbReference type="ARBA" id="ARBA00022989"/>
    </source>
</evidence>
<dbReference type="GO" id="GO:0015421">
    <property type="term" value="F:ABC-type oligopeptide transporter activity"/>
    <property type="evidence" value="ECO:0007669"/>
    <property type="project" value="TreeGrafter"/>
</dbReference>
<feature type="transmembrane region" description="Helical" evidence="10">
    <location>
        <begin position="92"/>
        <end position="111"/>
    </location>
</feature>
<reference evidence="13" key="1">
    <citation type="submission" date="2004-02" db="EMBL/GenBank/DDBJ databases">
        <title>Comparison of the "mixed" gene clusters for the biosynthesis of the aminoglycoside antibiotics apramycin (Streptomyces tenebrarius DSM 40477) and hygromycin B (Streptomyces hygroscopicus subsp. hygroscopicus DSM 40578), which contain genes related to both the biosynthesis of other aminoglycosides and cell-wall sugars.</title>
        <authorList>
            <person name="Aboshanab K.M."/>
            <person name="Schmidt-Beissner H."/>
            <person name="Wehmeier U.F."/>
            <person name="Welzel K."/>
            <person name="Vente A."/>
            <person name="Piepersberg W."/>
        </authorList>
    </citation>
    <scope>NUCLEOTIDE SEQUENCE</scope>
    <source>
        <strain evidence="13">Type strain: DSM 40477</strain>
    </source>
</reference>
<name>Q2MFL0_STRSD</name>